<dbReference type="EMBL" id="JABXXS010000029">
    <property type="protein sequence ID" value="NVN37727.1"/>
    <property type="molecule type" value="Genomic_DNA"/>
</dbReference>
<gene>
    <name evidence="2" type="ORF">HUK81_12390</name>
</gene>
<comment type="caution">
    <text evidence="2">The sequence shown here is derived from an EMBL/GenBank/DDBJ whole genome shotgun (WGS) entry which is preliminary data.</text>
</comment>
<reference evidence="2 3" key="1">
    <citation type="submission" date="2020-06" db="EMBL/GenBank/DDBJ databases">
        <title>Description of novel acetic acid bacteria.</title>
        <authorList>
            <person name="Sombolestani A."/>
        </authorList>
    </citation>
    <scope>NUCLEOTIDE SEQUENCE [LARGE SCALE GENOMIC DNA]</scope>
    <source>
        <strain evidence="2 3">LMG 25</strain>
    </source>
</reference>
<dbReference type="RefSeq" id="WP_176643554.1">
    <property type="nucleotide sequence ID" value="NZ_JABXXS010000029.1"/>
</dbReference>
<protein>
    <submittedName>
        <fullName evidence="2">Uncharacterized protein</fullName>
    </submittedName>
</protein>
<evidence type="ECO:0000256" key="1">
    <source>
        <dbReference type="SAM" id="MobiDB-lite"/>
    </source>
</evidence>
<accession>A0A850NZA7</accession>
<evidence type="ECO:0000313" key="2">
    <source>
        <dbReference type="EMBL" id="NVN37727.1"/>
    </source>
</evidence>
<feature type="compositionally biased region" description="Basic and acidic residues" evidence="1">
    <location>
        <begin position="1"/>
        <end position="13"/>
    </location>
</feature>
<evidence type="ECO:0000313" key="3">
    <source>
        <dbReference type="Proteomes" id="UP000522590"/>
    </source>
</evidence>
<name>A0A850NZA7_9PROT</name>
<dbReference type="AlphaFoldDB" id="A0A850NZA7"/>
<organism evidence="2 3">
    <name type="scientific">Komagataeibacter swingsii</name>
    <dbReference type="NCBI Taxonomy" id="215220"/>
    <lineage>
        <taxon>Bacteria</taxon>
        <taxon>Pseudomonadati</taxon>
        <taxon>Pseudomonadota</taxon>
        <taxon>Alphaproteobacteria</taxon>
        <taxon>Acetobacterales</taxon>
        <taxon>Acetobacteraceae</taxon>
        <taxon>Komagataeibacter</taxon>
    </lineage>
</organism>
<feature type="region of interest" description="Disordered" evidence="1">
    <location>
        <begin position="1"/>
        <end position="27"/>
    </location>
</feature>
<proteinExistence type="predicted"/>
<sequence>MSEDRERSEKSEGEGEGEGEGWIKGRTSRIGWGGDFPGFLKFYREVRGFPAPRDKVSSH</sequence>
<dbReference type="Proteomes" id="UP000522590">
    <property type="component" value="Unassembled WGS sequence"/>
</dbReference>